<dbReference type="InterPro" id="IPR043502">
    <property type="entry name" value="DNA/RNA_pol_sf"/>
</dbReference>
<feature type="region of interest" description="Disordered" evidence="6">
    <location>
        <begin position="109"/>
        <end position="191"/>
    </location>
</feature>
<feature type="compositionally biased region" description="Basic and acidic residues" evidence="6">
    <location>
        <begin position="161"/>
        <end position="171"/>
    </location>
</feature>
<dbReference type="Pfam" id="PF11799">
    <property type="entry name" value="IMS_C"/>
    <property type="match status" value="1"/>
</dbReference>
<gene>
    <name evidence="9" type="ORF">MTR66_02215</name>
</gene>
<dbReference type="InterPro" id="IPR050356">
    <property type="entry name" value="SulA_CellDiv_inhibitor"/>
</dbReference>
<evidence type="ECO:0000256" key="6">
    <source>
        <dbReference type="SAM" id="MobiDB-lite"/>
    </source>
</evidence>
<evidence type="ECO:0000256" key="2">
    <source>
        <dbReference type="ARBA" id="ARBA00012417"/>
    </source>
</evidence>
<comment type="subunit">
    <text evidence="1">Monomer.</text>
</comment>
<keyword evidence="10" id="KW-1185">Reference proteome</keyword>
<comment type="caution">
    <text evidence="9">The sequence shown here is derived from an EMBL/GenBank/DDBJ whole genome shotgun (WGS) entry which is preliminary data.</text>
</comment>
<dbReference type="EMBL" id="JALHLG010000003">
    <property type="protein sequence ID" value="MCJ2185623.1"/>
    <property type="molecule type" value="Genomic_DNA"/>
</dbReference>
<comment type="catalytic activity">
    <reaction evidence="5">
        <text>DNA(n) + a 2'-deoxyribonucleoside 5'-triphosphate = DNA(n+1) + diphosphate</text>
        <dbReference type="Rhea" id="RHEA:22508"/>
        <dbReference type="Rhea" id="RHEA-COMP:17339"/>
        <dbReference type="Rhea" id="RHEA-COMP:17340"/>
        <dbReference type="ChEBI" id="CHEBI:33019"/>
        <dbReference type="ChEBI" id="CHEBI:61560"/>
        <dbReference type="ChEBI" id="CHEBI:173112"/>
        <dbReference type="EC" id="2.7.7.7"/>
    </reaction>
</comment>
<dbReference type="Pfam" id="PF00817">
    <property type="entry name" value="IMS"/>
    <property type="match status" value="1"/>
</dbReference>
<dbReference type="PANTHER" id="PTHR35369">
    <property type="entry name" value="BLR3025 PROTEIN-RELATED"/>
    <property type="match status" value="1"/>
</dbReference>
<keyword evidence="3" id="KW-0227">DNA damage</keyword>
<evidence type="ECO:0000256" key="3">
    <source>
        <dbReference type="ARBA" id="ARBA00022763"/>
    </source>
</evidence>
<dbReference type="InterPro" id="IPR001126">
    <property type="entry name" value="UmuC"/>
</dbReference>
<evidence type="ECO:0000313" key="10">
    <source>
        <dbReference type="Proteomes" id="UP001202281"/>
    </source>
</evidence>
<evidence type="ECO:0000256" key="5">
    <source>
        <dbReference type="ARBA" id="ARBA00049244"/>
    </source>
</evidence>
<dbReference type="SUPFAM" id="SSF56672">
    <property type="entry name" value="DNA/RNA polymerases"/>
    <property type="match status" value="2"/>
</dbReference>
<evidence type="ECO:0000259" key="7">
    <source>
        <dbReference type="Pfam" id="PF00817"/>
    </source>
</evidence>
<reference evidence="9 10" key="1">
    <citation type="submission" date="2022-04" db="EMBL/GenBank/DDBJ databases">
        <title>Identification of a novel bacterium isolated from mangrove sediments.</title>
        <authorList>
            <person name="Pan X."/>
        </authorList>
    </citation>
    <scope>NUCLEOTIDE SEQUENCE [LARGE SCALE GENOMIC DNA]</scope>
    <source>
        <strain evidence="9 10">B2638</strain>
    </source>
</reference>
<organism evidence="9 10">
    <name type="scientific">Novosphingobium beihaiensis</name>
    <dbReference type="NCBI Taxonomy" id="2930389"/>
    <lineage>
        <taxon>Bacteria</taxon>
        <taxon>Pseudomonadati</taxon>
        <taxon>Pseudomonadota</taxon>
        <taxon>Alphaproteobacteria</taxon>
        <taxon>Sphingomonadales</taxon>
        <taxon>Sphingomonadaceae</taxon>
        <taxon>Novosphingobium</taxon>
    </lineage>
</organism>
<dbReference type="Proteomes" id="UP001202281">
    <property type="component" value="Unassembled WGS sequence"/>
</dbReference>
<proteinExistence type="predicted"/>
<dbReference type="CDD" id="cd03468">
    <property type="entry name" value="PolY_like"/>
    <property type="match status" value="1"/>
</dbReference>
<name>A0ABT0BKQ0_9SPHN</name>
<evidence type="ECO:0000259" key="8">
    <source>
        <dbReference type="Pfam" id="PF11799"/>
    </source>
</evidence>
<dbReference type="PANTHER" id="PTHR35369:SF2">
    <property type="entry name" value="BLR3025 PROTEIN"/>
    <property type="match status" value="1"/>
</dbReference>
<accession>A0ABT0BKQ0</accession>
<feature type="domain" description="DNA polymerase Y-family little finger" evidence="8">
    <location>
        <begin position="266"/>
        <end position="345"/>
    </location>
</feature>
<evidence type="ECO:0000256" key="1">
    <source>
        <dbReference type="ARBA" id="ARBA00011245"/>
    </source>
</evidence>
<dbReference type="InterPro" id="IPR017961">
    <property type="entry name" value="DNA_pol_Y-fam_little_finger"/>
</dbReference>
<dbReference type="EC" id="2.7.7.7" evidence="2"/>
<evidence type="ECO:0000313" key="9">
    <source>
        <dbReference type="EMBL" id="MCJ2185623.1"/>
    </source>
</evidence>
<comment type="function">
    <text evidence="4">Poorly processive, error-prone DNA polymerase involved in untargeted mutagenesis. Copies undamaged DNA at stalled replication forks, which arise in vivo from mismatched or misaligned primer ends. These misaligned primers can be extended by PolIV. Exhibits no 3'-5' exonuclease (proofreading) activity. May be involved in translesional synthesis, in conjunction with the beta clamp from PolIII.</text>
</comment>
<feature type="domain" description="UmuC" evidence="7">
    <location>
        <begin position="4"/>
        <end position="82"/>
    </location>
</feature>
<evidence type="ECO:0000256" key="4">
    <source>
        <dbReference type="ARBA" id="ARBA00025589"/>
    </source>
</evidence>
<protein>
    <recommendedName>
        <fullName evidence="2">DNA-directed DNA polymerase</fullName>
        <ecNumber evidence="2">2.7.7.7</ecNumber>
    </recommendedName>
</protein>
<sequence length="536" mass="58036">MDAQASGLGLSVGMTLADARARCPDLKSLPHDGEADARELERLTGRMLRFTPMAAPDPPDGIMLDITACAHLFGGEAALAQAAITEAGYTARHAFAVHAAAARALAQYGDGDGEASPSSSLRGRRPKQSRAVGADSGLPRGSASRHDEAKPSLSQPSSSPRRRESSSRRLAEPLAQEMTPRFRGNDEVGSEEERIRALPIAALELPEEAQSGLRRAGLVTVGDLATRPMAALAARFGGETVARLRAVLGEQDSPMAPRRPSAPLRAEARFAEPVARTDYVLEVIEDLLADLSRQMEARHLGGRRFTVRLERTDGARRRLSVETSLPSRDPARLARLFGERIEALADPLDPGFGFDAIALAASRTEPLHPAQPEIGGKVAEAESIAVLIDRLTTRFGEHGVLRSVPCDTHIPEAAQQVLPALHAAPAPWPDAGDGLPRPVFLFDPPQPVTAMAGVPDGPPQRLRWRGQVHEIVRAEGPERIASEWWHRPQGHVPGAAGLTRDYYRIEDAQGGRYWVFRHGLYEETGEPRWYMHGLFA</sequence>